<gene>
    <name evidence="2" type="ORF">N2K84_12910</name>
</gene>
<evidence type="ECO:0000313" key="2">
    <source>
        <dbReference type="EMBL" id="MCW0483637.1"/>
    </source>
</evidence>
<sequence length="381" mass="43853">MGAPGKHKFEFPVGYEKFHNKQLFNFQLNRPYAFGYARLQDMREAGRKISSFSDWKREMLGQAEKAVSEGRLLNAAFYFRAAEFYTKSDDPDKSVLYDKFIDLFYTVFEEDEIEEHIVPYEGAYLVALRIPAAVSSKGTVVIHGGFDSFIEEFYSMMTCFSSQGYDVIGFEGPGQGASLRKFGLPLTLEWEKPVKTILDYFQLEEVTLIGISMGGWLCLRASAFEPRIKRVIATGHAIDYMKSMPSVFRKIHLWCMNHYPVFMNRMAALKFERRDGMAAWMVDQLKYITRKSKPLDALDVYVQMNEGNIHSELVRQYVLILTGRNDHFIPFKMHDLQLRALVNAKSVTGRVFAEEEHAQNHCQIGNIGLALETMIAWMDTH</sequence>
<dbReference type="SUPFAM" id="SSF53474">
    <property type="entry name" value="alpha/beta-Hydrolases"/>
    <property type="match status" value="1"/>
</dbReference>
<dbReference type="Gene3D" id="3.40.50.1820">
    <property type="entry name" value="alpha/beta hydrolase"/>
    <property type="match status" value="1"/>
</dbReference>
<organism evidence="2 3">
    <name type="scientific">Gaoshiqia sediminis</name>
    <dbReference type="NCBI Taxonomy" id="2986998"/>
    <lineage>
        <taxon>Bacteria</taxon>
        <taxon>Pseudomonadati</taxon>
        <taxon>Bacteroidota</taxon>
        <taxon>Bacteroidia</taxon>
        <taxon>Marinilabiliales</taxon>
        <taxon>Prolixibacteraceae</taxon>
        <taxon>Gaoshiqia</taxon>
    </lineage>
</organism>
<dbReference type="EMBL" id="JAPAAF010000019">
    <property type="protein sequence ID" value="MCW0483637.1"/>
    <property type="molecule type" value="Genomic_DNA"/>
</dbReference>
<proteinExistence type="predicted"/>
<keyword evidence="3" id="KW-1185">Reference proteome</keyword>
<feature type="domain" description="AB hydrolase-1" evidence="1">
    <location>
        <begin position="140"/>
        <end position="276"/>
    </location>
</feature>
<dbReference type="AlphaFoldDB" id="A0AA41Y9C4"/>
<dbReference type="RefSeq" id="WP_282592239.1">
    <property type="nucleotide sequence ID" value="NZ_JAPAAF010000019.1"/>
</dbReference>
<accession>A0AA41Y9C4</accession>
<dbReference type="PRINTS" id="PR00111">
    <property type="entry name" value="ABHYDROLASE"/>
</dbReference>
<dbReference type="Pfam" id="PF00561">
    <property type="entry name" value="Abhydrolase_1"/>
    <property type="match status" value="1"/>
</dbReference>
<evidence type="ECO:0000313" key="3">
    <source>
        <dbReference type="Proteomes" id="UP001163821"/>
    </source>
</evidence>
<comment type="caution">
    <text evidence="2">The sequence shown here is derived from an EMBL/GenBank/DDBJ whole genome shotgun (WGS) entry which is preliminary data.</text>
</comment>
<protein>
    <submittedName>
        <fullName evidence="2">Alpha/beta hydrolase</fullName>
    </submittedName>
</protein>
<evidence type="ECO:0000259" key="1">
    <source>
        <dbReference type="Pfam" id="PF00561"/>
    </source>
</evidence>
<dbReference type="Proteomes" id="UP001163821">
    <property type="component" value="Unassembled WGS sequence"/>
</dbReference>
<dbReference type="InterPro" id="IPR029058">
    <property type="entry name" value="AB_hydrolase_fold"/>
</dbReference>
<dbReference type="GO" id="GO:0016787">
    <property type="term" value="F:hydrolase activity"/>
    <property type="evidence" value="ECO:0007669"/>
    <property type="project" value="UniProtKB-KW"/>
</dbReference>
<reference evidence="2" key="1">
    <citation type="submission" date="2022-10" db="EMBL/GenBank/DDBJ databases">
        <title>Gaoshiqiia sediminis gen. nov., sp. nov., isolated from coastal sediment.</title>
        <authorList>
            <person name="Yu W.X."/>
            <person name="Mu D.S."/>
            <person name="Du J.Z."/>
            <person name="Liang Y.Q."/>
        </authorList>
    </citation>
    <scope>NUCLEOTIDE SEQUENCE</scope>
    <source>
        <strain evidence="2">A06</strain>
    </source>
</reference>
<keyword evidence="2" id="KW-0378">Hydrolase</keyword>
<name>A0AA41Y9C4_9BACT</name>
<dbReference type="InterPro" id="IPR000073">
    <property type="entry name" value="AB_hydrolase_1"/>
</dbReference>